<dbReference type="RefSeq" id="WP_136852331.1">
    <property type="nucleotide sequence ID" value="NZ_SWCI01000003.1"/>
</dbReference>
<comment type="caution">
    <text evidence="3">The sequence shown here is derived from an EMBL/GenBank/DDBJ whole genome shotgun (WGS) entry which is preliminary data.</text>
</comment>
<accession>A0A4U1BF97</accession>
<dbReference type="InterPro" id="IPR036291">
    <property type="entry name" value="NAD(P)-bd_dom_sf"/>
</dbReference>
<dbReference type="PRINTS" id="PR00081">
    <property type="entry name" value="GDHRDH"/>
</dbReference>
<dbReference type="AlphaFoldDB" id="A0A4U1BF97"/>
<dbReference type="Gene3D" id="3.40.50.720">
    <property type="entry name" value="NAD(P)-binding Rossmann-like Domain"/>
    <property type="match status" value="1"/>
</dbReference>
<keyword evidence="4" id="KW-1185">Reference proteome</keyword>
<dbReference type="SUPFAM" id="SSF51735">
    <property type="entry name" value="NAD(P)-binding Rossmann-fold domains"/>
    <property type="match status" value="1"/>
</dbReference>
<dbReference type="Pfam" id="PF00106">
    <property type="entry name" value="adh_short"/>
    <property type="match status" value="1"/>
</dbReference>
<evidence type="ECO:0000256" key="1">
    <source>
        <dbReference type="ARBA" id="ARBA00006484"/>
    </source>
</evidence>
<keyword evidence="2" id="KW-0560">Oxidoreductase</keyword>
<gene>
    <name evidence="3" type="ORF">FCL40_06380</name>
</gene>
<evidence type="ECO:0000256" key="2">
    <source>
        <dbReference type="ARBA" id="ARBA00023002"/>
    </source>
</evidence>
<name>A0A4U1BF97_9GAMM</name>
<proteinExistence type="inferred from homology"/>
<dbReference type="PANTHER" id="PTHR45024:SF2">
    <property type="entry name" value="SCP2 DOMAIN-CONTAINING PROTEIN"/>
    <property type="match status" value="1"/>
</dbReference>
<comment type="similarity">
    <text evidence="1">Belongs to the short-chain dehydrogenases/reductases (SDR) family.</text>
</comment>
<sequence>MKETGSIRFDDQVIAVTGAGRGLGRAFSLALAERGARLLLLDNGCDAQGQGCDDSLAQEVAGLIRNLDGEALPLCVDVTDYSALADALATGVAHFGRINSVVACAGILIPQQVRCDLGEYRRMMEVNHFGTVNLVHAAMEQLTEQQGHIVVCSGFSGLYGDRDLGGFGASMMANRGFMLSVAQRMEEAGIRCNALCPSASTRMVDKLYSDEQRQKLQISAVVPALLYLLSRDAPNGATLTAAAGQFTLARTVETHGIRLKPENLRPEELCLAWDELDSESVVTPYASFRERIRRLLQR</sequence>
<organism evidence="3 4">
    <name type="scientific">Ferrimonas sediminicola</name>
    <dbReference type="NCBI Taxonomy" id="2569538"/>
    <lineage>
        <taxon>Bacteria</taxon>
        <taxon>Pseudomonadati</taxon>
        <taxon>Pseudomonadota</taxon>
        <taxon>Gammaproteobacteria</taxon>
        <taxon>Alteromonadales</taxon>
        <taxon>Ferrimonadaceae</taxon>
        <taxon>Ferrimonas</taxon>
    </lineage>
</organism>
<evidence type="ECO:0000313" key="4">
    <source>
        <dbReference type="Proteomes" id="UP000305674"/>
    </source>
</evidence>
<dbReference type="EMBL" id="SWCI01000003">
    <property type="protein sequence ID" value="TKB49781.1"/>
    <property type="molecule type" value="Genomic_DNA"/>
</dbReference>
<reference evidence="3 4" key="1">
    <citation type="submission" date="2019-04" db="EMBL/GenBank/DDBJ databases">
        <authorList>
            <person name="Hwang J.C."/>
        </authorList>
    </citation>
    <scope>NUCLEOTIDE SEQUENCE [LARGE SCALE GENOMIC DNA]</scope>
    <source>
        <strain evidence="3 4">IMCC35001</strain>
    </source>
</reference>
<protein>
    <submittedName>
        <fullName evidence="3">SDR family NAD(P)-dependent oxidoreductase</fullName>
    </submittedName>
</protein>
<dbReference type="OrthoDB" id="20590at2"/>
<dbReference type="InterPro" id="IPR002347">
    <property type="entry name" value="SDR_fam"/>
</dbReference>
<dbReference type="PANTHER" id="PTHR45024">
    <property type="entry name" value="DEHYDROGENASES, SHORT CHAIN"/>
    <property type="match status" value="1"/>
</dbReference>
<evidence type="ECO:0000313" key="3">
    <source>
        <dbReference type="EMBL" id="TKB49781.1"/>
    </source>
</evidence>
<dbReference type="GO" id="GO:0016491">
    <property type="term" value="F:oxidoreductase activity"/>
    <property type="evidence" value="ECO:0007669"/>
    <property type="project" value="UniProtKB-KW"/>
</dbReference>
<dbReference type="Proteomes" id="UP000305674">
    <property type="component" value="Unassembled WGS sequence"/>
</dbReference>
<dbReference type="InterPro" id="IPR051687">
    <property type="entry name" value="Peroxisomal_Beta-Oxidation"/>
</dbReference>